<feature type="region of interest" description="Disordered" evidence="1">
    <location>
        <begin position="1"/>
        <end position="22"/>
    </location>
</feature>
<organism evidence="2">
    <name type="scientific">Oryza brachyantha</name>
    <name type="common">malo sina</name>
    <dbReference type="NCBI Taxonomy" id="4533"/>
    <lineage>
        <taxon>Eukaryota</taxon>
        <taxon>Viridiplantae</taxon>
        <taxon>Streptophyta</taxon>
        <taxon>Embryophyta</taxon>
        <taxon>Tracheophyta</taxon>
        <taxon>Spermatophyta</taxon>
        <taxon>Magnoliopsida</taxon>
        <taxon>Liliopsida</taxon>
        <taxon>Poales</taxon>
        <taxon>Poaceae</taxon>
        <taxon>BOP clade</taxon>
        <taxon>Oryzoideae</taxon>
        <taxon>Oryzeae</taxon>
        <taxon>Oryzinae</taxon>
        <taxon>Oryza</taxon>
    </lineage>
</organism>
<dbReference type="Gramene" id="OB08G18920.1">
    <property type="protein sequence ID" value="OB08G18920.1"/>
    <property type="gene ID" value="OB08G18920"/>
</dbReference>
<dbReference type="AlphaFoldDB" id="J3MS13"/>
<protein>
    <submittedName>
        <fullName evidence="2">Uncharacterized protein</fullName>
    </submittedName>
</protein>
<accession>J3MS13</accession>
<dbReference type="Proteomes" id="UP000006038">
    <property type="component" value="Chromosome 8"/>
</dbReference>
<reference evidence="2" key="2">
    <citation type="submission" date="2013-04" db="UniProtKB">
        <authorList>
            <consortium name="EnsemblPlants"/>
        </authorList>
    </citation>
    <scope>IDENTIFICATION</scope>
</reference>
<evidence type="ECO:0000313" key="3">
    <source>
        <dbReference type="Proteomes" id="UP000006038"/>
    </source>
</evidence>
<feature type="compositionally biased region" description="Low complexity" evidence="1">
    <location>
        <begin position="55"/>
        <end position="64"/>
    </location>
</feature>
<reference evidence="2" key="1">
    <citation type="journal article" date="2013" name="Nat. Commun.">
        <title>Whole-genome sequencing of Oryza brachyantha reveals mechanisms underlying Oryza genome evolution.</title>
        <authorList>
            <person name="Chen J."/>
            <person name="Huang Q."/>
            <person name="Gao D."/>
            <person name="Wang J."/>
            <person name="Lang Y."/>
            <person name="Liu T."/>
            <person name="Li B."/>
            <person name="Bai Z."/>
            <person name="Luis Goicoechea J."/>
            <person name="Liang C."/>
            <person name="Chen C."/>
            <person name="Zhang W."/>
            <person name="Sun S."/>
            <person name="Liao Y."/>
            <person name="Zhang X."/>
            <person name="Yang L."/>
            <person name="Song C."/>
            <person name="Wang M."/>
            <person name="Shi J."/>
            <person name="Liu G."/>
            <person name="Liu J."/>
            <person name="Zhou H."/>
            <person name="Zhou W."/>
            <person name="Yu Q."/>
            <person name="An N."/>
            <person name="Chen Y."/>
            <person name="Cai Q."/>
            <person name="Wang B."/>
            <person name="Liu B."/>
            <person name="Min J."/>
            <person name="Huang Y."/>
            <person name="Wu H."/>
            <person name="Li Z."/>
            <person name="Zhang Y."/>
            <person name="Yin Y."/>
            <person name="Song W."/>
            <person name="Jiang J."/>
            <person name="Jackson S.A."/>
            <person name="Wing R.A."/>
            <person name="Wang J."/>
            <person name="Chen M."/>
        </authorList>
    </citation>
    <scope>NUCLEOTIDE SEQUENCE [LARGE SCALE GENOMIC DNA]</scope>
    <source>
        <strain evidence="2">cv. IRGC 101232</strain>
    </source>
</reference>
<feature type="region of interest" description="Disordered" evidence="1">
    <location>
        <begin position="39"/>
        <end position="71"/>
    </location>
</feature>
<proteinExistence type="predicted"/>
<evidence type="ECO:0000313" key="2">
    <source>
        <dbReference type="EnsemblPlants" id="OB08G18920.1"/>
    </source>
</evidence>
<dbReference type="HOGENOM" id="CLU_2747570_0_0_1"/>
<name>J3MS13_ORYBR</name>
<keyword evidence="3" id="KW-1185">Reference proteome</keyword>
<evidence type="ECO:0000256" key="1">
    <source>
        <dbReference type="SAM" id="MobiDB-lite"/>
    </source>
</evidence>
<sequence length="71" mass="8132">KNKRAGNFPFPPQPYKSHKSGHPLGIFSWHLQILLENKDSSSREIRRGKKRKNSPRSCPNPCSSLETHGEH</sequence>
<dbReference type="EnsemblPlants" id="OB08G18920.1">
    <property type="protein sequence ID" value="OB08G18920.1"/>
    <property type="gene ID" value="OB08G18920"/>
</dbReference>